<dbReference type="AlphaFoldDB" id="A0A2B7YKN5"/>
<keyword evidence="1" id="KW-1133">Transmembrane helix</keyword>
<dbReference type="STRING" id="76857.RO02_07000"/>
<reference evidence="2 3" key="1">
    <citation type="submission" date="2017-06" db="EMBL/GenBank/DDBJ databases">
        <title>Genome sequencing of Fusobacterium nucleatum subsp. polymorphum KCOM 1232 (=ChDC F37).</title>
        <authorList>
            <person name="Kook J.-K."/>
            <person name="Park S.-N."/>
            <person name="Lim Y.K."/>
            <person name="Roh H."/>
        </authorList>
    </citation>
    <scope>NUCLEOTIDE SEQUENCE [LARGE SCALE GENOMIC DNA]</scope>
    <source>
        <strain evidence="3">KCOM 1232 ( ChDC F37)</strain>
    </source>
</reference>
<keyword evidence="1" id="KW-0812">Transmembrane</keyword>
<dbReference type="Proteomes" id="UP000222862">
    <property type="component" value="Unassembled WGS sequence"/>
</dbReference>
<evidence type="ECO:0000313" key="3">
    <source>
        <dbReference type="Proteomes" id="UP000222862"/>
    </source>
</evidence>
<keyword evidence="1" id="KW-0472">Membrane</keyword>
<gene>
    <name evidence="2" type="ORF">RN96_02895</name>
</gene>
<dbReference type="EMBL" id="NJGI01000001">
    <property type="protein sequence ID" value="PGH22136.1"/>
    <property type="molecule type" value="Genomic_DNA"/>
</dbReference>
<accession>A0A2B7YKN5</accession>
<feature type="transmembrane region" description="Helical" evidence="1">
    <location>
        <begin position="73"/>
        <end position="95"/>
    </location>
</feature>
<comment type="caution">
    <text evidence="2">The sequence shown here is derived from an EMBL/GenBank/DDBJ whole genome shotgun (WGS) entry which is preliminary data.</text>
</comment>
<evidence type="ECO:0000313" key="2">
    <source>
        <dbReference type="EMBL" id="PGH22136.1"/>
    </source>
</evidence>
<feature type="transmembrane region" description="Helical" evidence="1">
    <location>
        <begin position="34"/>
        <end position="53"/>
    </location>
</feature>
<sequence length="185" mass="21859">MIIIIMEVKKIDNIKIVNDKNIVTIKKGIIKKKYLVLFLILHFPILPFLFAILKNLEIFENHELLGKILMYEIVFGWIIFWGVCFTGTLFLNLSLEKIEIIKDKKLINIIGEGVNLKLTSKNKINIEISVTKEHFFFTRASFKQMCTMTFIIDNKQKYKWGFRISEKKAEKIKKILENIEVEFNE</sequence>
<evidence type="ECO:0000256" key="1">
    <source>
        <dbReference type="SAM" id="Phobius"/>
    </source>
</evidence>
<organism evidence="2 3">
    <name type="scientific">Fusobacterium nucleatum subsp. polymorphum</name>
    <name type="common">Fusobacterium polymorphum</name>
    <dbReference type="NCBI Taxonomy" id="76857"/>
    <lineage>
        <taxon>Bacteria</taxon>
        <taxon>Fusobacteriati</taxon>
        <taxon>Fusobacteriota</taxon>
        <taxon>Fusobacteriia</taxon>
        <taxon>Fusobacteriales</taxon>
        <taxon>Fusobacteriaceae</taxon>
        <taxon>Fusobacterium</taxon>
    </lineage>
</organism>
<dbReference type="RefSeq" id="WP_098702248.1">
    <property type="nucleotide sequence ID" value="NZ_NJGI01000001.1"/>
</dbReference>
<name>A0A2B7YKN5_FUSNP</name>
<protein>
    <submittedName>
        <fullName evidence="2">Uncharacterized protein</fullName>
    </submittedName>
</protein>
<proteinExistence type="predicted"/>